<evidence type="ECO:0000256" key="6">
    <source>
        <dbReference type="ARBA" id="ARBA00023136"/>
    </source>
</evidence>
<keyword evidence="6 8" id="KW-0472">Membrane</keyword>
<proteinExistence type="inferred from homology"/>
<gene>
    <name evidence="10" type="ORF">PANT_2c00007</name>
</gene>
<evidence type="ECO:0000256" key="3">
    <source>
        <dbReference type="ARBA" id="ARBA00022448"/>
    </source>
</evidence>
<dbReference type="GO" id="GO:0015793">
    <property type="term" value="P:glycerol transmembrane transport"/>
    <property type="evidence" value="ECO:0007669"/>
    <property type="project" value="TreeGrafter"/>
</dbReference>
<dbReference type="STRING" id="1151754.M9MA21"/>
<dbReference type="InterPro" id="IPR050360">
    <property type="entry name" value="MFS_Sugar_Transporters"/>
</dbReference>
<comment type="similarity">
    <text evidence="2">Belongs to the major facilitator superfamily. Sugar transporter (TC 2.A.1.1) family.</text>
</comment>
<dbReference type="InterPro" id="IPR020846">
    <property type="entry name" value="MFS_dom"/>
</dbReference>
<accession>M9MA21</accession>
<evidence type="ECO:0000256" key="4">
    <source>
        <dbReference type="ARBA" id="ARBA00022692"/>
    </source>
</evidence>
<dbReference type="GO" id="GO:0005351">
    <property type="term" value="F:carbohydrate:proton symporter activity"/>
    <property type="evidence" value="ECO:0007669"/>
    <property type="project" value="TreeGrafter"/>
</dbReference>
<dbReference type="EMBL" id="DF196768">
    <property type="protein sequence ID" value="GAC71223.1"/>
    <property type="molecule type" value="Genomic_DNA"/>
</dbReference>
<dbReference type="Pfam" id="PF00083">
    <property type="entry name" value="Sugar_tr"/>
    <property type="match status" value="1"/>
</dbReference>
<dbReference type="GO" id="GO:0016020">
    <property type="term" value="C:membrane"/>
    <property type="evidence" value="ECO:0007669"/>
    <property type="project" value="UniProtKB-SubCell"/>
</dbReference>
<evidence type="ECO:0000256" key="7">
    <source>
        <dbReference type="ARBA" id="ARBA00049119"/>
    </source>
</evidence>
<keyword evidence="4 8" id="KW-0812">Transmembrane</keyword>
<dbReference type="PROSITE" id="PS50850">
    <property type="entry name" value="MFS"/>
    <property type="match status" value="1"/>
</dbReference>
<feature type="transmembrane region" description="Helical" evidence="8">
    <location>
        <begin position="20"/>
        <end position="36"/>
    </location>
</feature>
<sequence>MSKITSRTNTMGLTGRRLRWAITATSVIGFSLFGYGKSASSPLDQGLMSGIITGVKFNEEFPATAGTSHRATVIQGAVTSCYELGCFFGAVFTLLRGERIGRRPLMLVGAVLMIIGTVISVTPFKGHWALGQFVVGRVISGLGNGMNTATIPVWQSEMSKAKNRGLLVNLEGAVIACGK</sequence>
<evidence type="ECO:0000313" key="10">
    <source>
        <dbReference type="EMBL" id="GAC71223.1"/>
    </source>
</evidence>
<dbReference type="InterPro" id="IPR003663">
    <property type="entry name" value="Sugar/inositol_transpt"/>
</dbReference>
<name>M9MA21_PSEA3</name>
<evidence type="ECO:0000256" key="8">
    <source>
        <dbReference type="SAM" id="Phobius"/>
    </source>
</evidence>
<comment type="catalytic activity">
    <reaction evidence="7">
        <text>myo-inositol(out) + H(+)(out) = myo-inositol(in) + H(+)(in)</text>
        <dbReference type="Rhea" id="RHEA:60364"/>
        <dbReference type="ChEBI" id="CHEBI:15378"/>
        <dbReference type="ChEBI" id="CHEBI:17268"/>
    </reaction>
</comment>
<evidence type="ECO:0000313" key="11">
    <source>
        <dbReference type="Proteomes" id="UP000011976"/>
    </source>
</evidence>
<evidence type="ECO:0000256" key="1">
    <source>
        <dbReference type="ARBA" id="ARBA00004141"/>
    </source>
</evidence>
<reference evidence="11" key="1">
    <citation type="journal article" date="2013" name="Genome Announc.">
        <title>Genome sequence of the basidiomycetous yeast Pseudozyma antarctica T-34, a producer of the glycolipid biosurfactants mannosylerythritol lipids.</title>
        <authorList>
            <person name="Morita T."/>
            <person name="Koike H."/>
            <person name="Koyama Y."/>
            <person name="Hagiwara H."/>
            <person name="Ito E."/>
            <person name="Fukuoka T."/>
            <person name="Imura T."/>
            <person name="Machida M."/>
            <person name="Kitamoto D."/>
        </authorList>
    </citation>
    <scope>NUCLEOTIDE SEQUENCE [LARGE SCALE GENOMIC DNA]</scope>
    <source>
        <strain evidence="11">T-34</strain>
    </source>
</reference>
<dbReference type="InterPro" id="IPR036259">
    <property type="entry name" value="MFS_trans_sf"/>
</dbReference>
<evidence type="ECO:0000259" key="9">
    <source>
        <dbReference type="PROSITE" id="PS50850"/>
    </source>
</evidence>
<feature type="transmembrane region" description="Helical" evidence="8">
    <location>
        <begin position="73"/>
        <end position="95"/>
    </location>
</feature>
<dbReference type="PANTHER" id="PTHR48022:SF55">
    <property type="entry name" value="SUGAR TRANSPORTER STL1"/>
    <property type="match status" value="1"/>
</dbReference>
<keyword evidence="3" id="KW-0813">Transport</keyword>
<dbReference type="SUPFAM" id="SSF103473">
    <property type="entry name" value="MFS general substrate transporter"/>
    <property type="match status" value="1"/>
</dbReference>
<feature type="domain" description="Major facilitator superfamily (MFS) profile" evidence="9">
    <location>
        <begin position="22"/>
        <end position="179"/>
    </location>
</feature>
<protein>
    <submittedName>
        <fullName evidence="10">Predicted transporter</fullName>
    </submittedName>
</protein>
<keyword evidence="5 8" id="KW-1133">Transmembrane helix</keyword>
<dbReference type="Proteomes" id="UP000011976">
    <property type="component" value="Unassembled WGS sequence"/>
</dbReference>
<dbReference type="PANTHER" id="PTHR48022">
    <property type="entry name" value="PLASTIDIC GLUCOSE TRANSPORTER 4"/>
    <property type="match status" value="1"/>
</dbReference>
<evidence type="ECO:0000256" key="2">
    <source>
        <dbReference type="ARBA" id="ARBA00010992"/>
    </source>
</evidence>
<dbReference type="AlphaFoldDB" id="M9MA21"/>
<dbReference type="PRINTS" id="PR00171">
    <property type="entry name" value="SUGRTRNSPORT"/>
</dbReference>
<feature type="transmembrane region" description="Helical" evidence="8">
    <location>
        <begin position="107"/>
        <end position="124"/>
    </location>
</feature>
<comment type="subcellular location">
    <subcellularLocation>
        <location evidence="1">Membrane</location>
        <topology evidence="1">Multi-pass membrane protein</topology>
    </subcellularLocation>
</comment>
<evidence type="ECO:0000256" key="5">
    <source>
        <dbReference type="ARBA" id="ARBA00022989"/>
    </source>
</evidence>
<organism evidence="10 11">
    <name type="scientific">Pseudozyma antarctica (strain T-34)</name>
    <name type="common">Yeast</name>
    <name type="synonym">Candida antarctica</name>
    <dbReference type="NCBI Taxonomy" id="1151754"/>
    <lineage>
        <taxon>Eukaryota</taxon>
        <taxon>Fungi</taxon>
        <taxon>Dikarya</taxon>
        <taxon>Basidiomycota</taxon>
        <taxon>Ustilaginomycotina</taxon>
        <taxon>Ustilaginomycetes</taxon>
        <taxon>Ustilaginales</taxon>
        <taxon>Ustilaginaceae</taxon>
        <taxon>Moesziomyces</taxon>
    </lineage>
</organism>
<dbReference type="InterPro" id="IPR005828">
    <property type="entry name" value="MFS_sugar_transport-like"/>
</dbReference>
<dbReference type="Gene3D" id="1.20.1250.20">
    <property type="entry name" value="MFS general substrate transporter like domains"/>
    <property type="match status" value="1"/>
</dbReference>